<evidence type="ECO:0000256" key="1">
    <source>
        <dbReference type="ARBA" id="ARBA00022527"/>
    </source>
</evidence>
<sequence>MDAQPAVKRRRATKKNAAAAAVPGATAQRRATAAAQAATAAQPALQQPAAQASAAPGGGASASPYDFPVREGATMDNGRYVLQTVVGKGSFGQVARATDLTTGELVAIKIVQARTAFTQQARKEIAMLYLLNEADPRDERFVVRLQRHFVEAGKWQCLVFEHLSYSLFDLLRNTSFQGISLSLVRKLTVQVLNAMDFLAKQAPSVVHCDIKPENVLLRHPTRSLVKLIDFGSSCLEGMTEYTYVQSRFYRSPEVMLGMPYGPGVDMWSLGCMMMELHSGEPLFGGRDESDQLWRIAMALGEAPQHILQQASHRKQKTLLQRRGGGEAAKNAPLELQPTNGHTPKACNMKPLATTLANARRRAVARVEARAAREASAAASGAGATAAGRPAAPVDSQGDYDAFLELVSAMLTYDPAERIKPDQALASRFIRGATSSPSSPVASSACGASGTSAGSKRKAALATPERPQADGTAVVTVPVIAPPPCAAINGLRRVKPGGAGCHKDVRQSTGKRY</sequence>
<keyword evidence="4" id="KW-0418">Kinase</keyword>
<keyword evidence="5 6" id="KW-0067">ATP-binding</keyword>
<keyword evidence="1" id="KW-0723">Serine/threonine-protein kinase</keyword>
<evidence type="ECO:0000313" key="9">
    <source>
        <dbReference type="EMBL" id="CAD8235228.1"/>
    </source>
</evidence>
<dbReference type="PANTHER" id="PTHR24058:SF28">
    <property type="entry name" value="SERINE_THREONINE-PROTEIN KINASE MINIBRAIN"/>
    <property type="match status" value="1"/>
</dbReference>
<evidence type="ECO:0000259" key="8">
    <source>
        <dbReference type="PROSITE" id="PS50011"/>
    </source>
</evidence>
<dbReference type="SMART" id="SM00220">
    <property type="entry name" value="S_TKc"/>
    <property type="match status" value="1"/>
</dbReference>
<organism evidence="9">
    <name type="scientific">Prasinoderma coloniale</name>
    <dbReference type="NCBI Taxonomy" id="156133"/>
    <lineage>
        <taxon>Eukaryota</taxon>
        <taxon>Viridiplantae</taxon>
        <taxon>Prasinodermophyta</taxon>
        <taxon>Prasinodermophyceae</taxon>
        <taxon>Prasinodermales</taxon>
        <taxon>Prasinodermaceae</taxon>
        <taxon>Prasinoderma</taxon>
    </lineage>
</organism>
<dbReference type="InterPro" id="IPR008271">
    <property type="entry name" value="Ser/Thr_kinase_AS"/>
</dbReference>
<dbReference type="PROSITE" id="PS50011">
    <property type="entry name" value="PROTEIN_KINASE_DOM"/>
    <property type="match status" value="1"/>
</dbReference>
<evidence type="ECO:0000256" key="3">
    <source>
        <dbReference type="ARBA" id="ARBA00022741"/>
    </source>
</evidence>
<reference evidence="9" key="1">
    <citation type="submission" date="2021-01" db="EMBL/GenBank/DDBJ databases">
        <authorList>
            <person name="Corre E."/>
            <person name="Pelletier E."/>
            <person name="Niang G."/>
            <person name="Scheremetjew M."/>
            <person name="Finn R."/>
            <person name="Kale V."/>
            <person name="Holt S."/>
            <person name="Cochrane G."/>
            <person name="Meng A."/>
            <person name="Brown T."/>
            <person name="Cohen L."/>
        </authorList>
    </citation>
    <scope>NUCLEOTIDE SEQUENCE</scope>
    <source>
        <strain evidence="9">CCMP1413</strain>
    </source>
</reference>
<proteinExistence type="predicted"/>
<feature type="region of interest" description="Disordered" evidence="7">
    <location>
        <begin position="1"/>
        <end position="66"/>
    </location>
</feature>
<dbReference type="PROSITE" id="PS00107">
    <property type="entry name" value="PROTEIN_KINASE_ATP"/>
    <property type="match status" value="1"/>
</dbReference>
<dbReference type="InterPro" id="IPR011009">
    <property type="entry name" value="Kinase-like_dom_sf"/>
</dbReference>
<dbReference type="SUPFAM" id="SSF56112">
    <property type="entry name" value="Protein kinase-like (PK-like)"/>
    <property type="match status" value="1"/>
</dbReference>
<dbReference type="GO" id="GO:0004674">
    <property type="term" value="F:protein serine/threonine kinase activity"/>
    <property type="evidence" value="ECO:0007669"/>
    <property type="project" value="UniProtKB-KW"/>
</dbReference>
<name>A0A7R9TH59_9VIRI</name>
<dbReference type="GO" id="GO:0005524">
    <property type="term" value="F:ATP binding"/>
    <property type="evidence" value="ECO:0007669"/>
    <property type="project" value="UniProtKB-UniRule"/>
</dbReference>
<keyword evidence="3 6" id="KW-0547">Nucleotide-binding</keyword>
<dbReference type="InterPro" id="IPR000719">
    <property type="entry name" value="Prot_kinase_dom"/>
</dbReference>
<feature type="compositionally biased region" description="Low complexity" evidence="7">
    <location>
        <begin position="375"/>
        <end position="393"/>
    </location>
</feature>
<feature type="compositionally biased region" description="Low complexity" evidence="7">
    <location>
        <begin position="15"/>
        <end position="55"/>
    </location>
</feature>
<dbReference type="EMBL" id="HBDZ01005244">
    <property type="protein sequence ID" value="CAD8235228.1"/>
    <property type="molecule type" value="Transcribed_RNA"/>
</dbReference>
<dbReference type="InterPro" id="IPR050494">
    <property type="entry name" value="Ser_Thr_dual-spec_kinase"/>
</dbReference>
<accession>A0A7R9TH59</accession>
<dbReference type="AlphaFoldDB" id="A0A7R9TH59"/>
<evidence type="ECO:0000256" key="2">
    <source>
        <dbReference type="ARBA" id="ARBA00022679"/>
    </source>
</evidence>
<dbReference type="Pfam" id="PF00069">
    <property type="entry name" value="Pkinase"/>
    <property type="match status" value="1"/>
</dbReference>
<dbReference type="PROSITE" id="PS00108">
    <property type="entry name" value="PROTEIN_KINASE_ST"/>
    <property type="match status" value="1"/>
</dbReference>
<evidence type="ECO:0000256" key="5">
    <source>
        <dbReference type="ARBA" id="ARBA00022840"/>
    </source>
</evidence>
<feature type="region of interest" description="Disordered" evidence="7">
    <location>
        <begin position="375"/>
        <end position="394"/>
    </location>
</feature>
<dbReference type="InterPro" id="IPR017441">
    <property type="entry name" value="Protein_kinase_ATP_BS"/>
</dbReference>
<dbReference type="Gene3D" id="1.10.510.10">
    <property type="entry name" value="Transferase(Phosphotransferase) domain 1"/>
    <property type="match status" value="1"/>
</dbReference>
<feature type="domain" description="Protein kinase" evidence="8">
    <location>
        <begin position="80"/>
        <end position="429"/>
    </location>
</feature>
<feature type="binding site" evidence="6">
    <location>
        <position position="109"/>
    </location>
    <ligand>
        <name>ATP</name>
        <dbReference type="ChEBI" id="CHEBI:30616"/>
    </ligand>
</feature>
<dbReference type="PANTHER" id="PTHR24058">
    <property type="entry name" value="DUAL SPECIFICITY PROTEIN KINASE"/>
    <property type="match status" value="1"/>
</dbReference>
<evidence type="ECO:0000256" key="6">
    <source>
        <dbReference type="PROSITE-ProRule" id="PRU10141"/>
    </source>
</evidence>
<protein>
    <recommendedName>
        <fullName evidence="8">Protein kinase domain-containing protein</fullName>
    </recommendedName>
</protein>
<evidence type="ECO:0000256" key="4">
    <source>
        <dbReference type="ARBA" id="ARBA00022777"/>
    </source>
</evidence>
<feature type="region of interest" description="Disordered" evidence="7">
    <location>
        <begin position="432"/>
        <end position="466"/>
    </location>
</feature>
<gene>
    <name evidence="9" type="ORF">PCOL08062_LOCUS4018</name>
</gene>
<feature type="compositionally biased region" description="Low complexity" evidence="7">
    <location>
        <begin position="432"/>
        <end position="453"/>
    </location>
</feature>
<keyword evidence="2" id="KW-0808">Transferase</keyword>
<evidence type="ECO:0000256" key="7">
    <source>
        <dbReference type="SAM" id="MobiDB-lite"/>
    </source>
</evidence>
<feature type="region of interest" description="Disordered" evidence="7">
    <location>
        <begin position="323"/>
        <end position="344"/>
    </location>
</feature>